<sequence>MARDNDPILQEDQDFGPAMRSLIGPRWERVWSDLDRLRHGDDPDAVHDIRVASRRLRAAMDVAAPCFPAEWYAPLHRTARDITSALGDVRDRDVILGALTAERKQAPSGDHPALDVLIAQVKAERTRARRSMREFLAILESSRVRAETRDRFGGPKTEPTR</sequence>
<accession>A0A6J4VHB6</accession>
<proteinExistence type="predicted"/>
<gene>
    <name evidence="2" type="ORF">AVDCRST_MAG33-3338</name>
</gene>
<evidence type="ECO:0000313" key="2">
    <source>
        <dbReference type="EMBL" id="CAA9578529.1"/>
    </source>
</evidence>
<protein>
    <recommendedName>
        <fullName evidence="1">CHAD domain-containing protein</fullName>
    </recommendedName>
</protein>
<dbReference type="PANTHER" id="PTHR39339">
    <property type="entry name" value="SLR1444 PROTEIN"/>
    <property type="match status" value="1"/>
</dbReference>
<dbReference type="PROSITE" id="PS51708">
    <property type="entry name" value="CHAD"/>
    <property type="match status" value="1"/>
</dbReference>
<evidence type="ECO:0000259" key="1">
    <source>
        <dbReference type="PROSITE" id="PS51708"/>
    </source>
</evidence>
<dbReference type="InterPro" id="IPR038186">
    <property type="entry name" value="CHAD_dom_sf"/>
</dbReference>
<organism evidence="2">
    <name type="scientific">uncultured Thermomicrobiales bacterium</name>
    <dbReference type="NCBI Taxonomy" id="1645740"/>
    <lineage>
        <taxon>Bacteria</taxon>
        <taxon>Pseudomonadati</taxon>
        <taxon>Thermomicrobiota</taxon>
        <taxon>Thermomicrobia</taxon>
        <taxon>Thermomicrobiales</taxon>
        <taxon>environmental samples</taxon>
    </lineage>
</organism>
<dbReference type="Gene3D" id="1.40.20.10">
    <property type="entry name" value="CHAD domain"/>
    <property type="match status" value="1"/>
</dbReference>
<dbReference type="InterPro" id="IPR007899">
    <property type="entry name" value="CHAD_dom"/>
</dbReference>
<dbReference type="AlphaFoldDB" id="A0A6J4VHB6"/>
<feature type="domain" description="CHAD" evidence="1">
    <location>
        <begin position="12"/>
        <end position="161"/>
    </location>
</feature>
<dbReference type="Pfam" id="PF05235">
    <property type="entry name" value="CHAD"/>
    <property type="match status" value="1"/>
</dbReference>
<dbReference type="PANTHER" id="PTHR39339:SF1">
    <property type="entry name" value="CHAD DOMAIN-CONTAINING PROTEIN"/>
    <property type="match status" value="1"/>
</dbReference>
<dbReference type="EMBL" id="CADCWK010000415">
    <property type="protein sequence ID" value="CAA9578529.1"/>
    <property type="molecule type" value="Genomic_DNA"/>
</dbReference>
<reference evidence="2" key="1">
    <citation type="submission" date="2020-02" db="EMBL/GenBank/DDBJ databases">
        <authorList>
            <person name="Meier V. D."/>
        </authorList>
    </citation>
    <scope>NUCLEOTIDE SEQUENCE</scope>
    <source>
        <strain evidence="2">AVDCRST_MAG33</strain>
    </source>
</reference>
<name>A0A6J4VHB6_9BACT</name>